<evidence type="ECO:0000259" key="11">
    <source>
        <dbReference type="PROSITE" id="PS50936"/>
    </source>
</evidence>
<dbReference type="InterPro" id="IPR030378">
    <property type="entry name" value="G_CP_dom"/>
</dbReference>
<evidence type="ECO:0000256" key="9">
    <source>
        <dbReference type="ARBA" id="ARBA00023134"/>
    </source>
</evidence>
<dbReference type="Proteomes" id="UP001236559">
    <property type="component" value="Unassembled WGS sequence"/>
</dbReference>
<dbReference type="SUPFAM" id="SSF52540">
    <property type="entry name" value="P-loop containing nucleoside triphosphate hydrolases"/>
    <property type="match status" value="1"/>
</dbReference>
<dbReference type="RefSeq" id="WP_023055359.1">
    <property type="nucleotide sequence ID" value="NZ_JAUSTN010000003.1"/>
</dbReference>
<dbReference type="GO" id="GO:0016787">
    <property type="term" value="F:hydrolase activity"/>
    <property type="evidence" value="ECO:0007669"/>
    <property type="project" value="UniProtKB-KW"/>
</dbReference>
<comment type="caution">
    <text evidence="13">The sequence shown here is derived from an EMBL/GenBank/DDBJ whole genome shotgun (WGS) entry which is preliminary data.</text>
</comment>
<dbReference type="PROSITE" id="PS50936">
    <property type="entry name" value="ENGC_GTPASE"/>
    <property type="match status" value="1"/>
</dbReference>
<keyword evidence="3 10" id="KW-0479">Metal-binding</keyword>
<dbReference type="SUPFAM" id="SSF50249">
    <property type="entry name" value="Nucleic acid-binding proteins"/>
    <property type="match status" value="1"/>
</dbReference>
<evidence type="ECO:0000256" key="1">
    <source>
        <dbReference type="ARBA" id="ARBA00022490"/>
    </source>
</evidence>
<evidence type="ECO:0000256" key="6">
    <source>
        <dbReference type="ARBA" id="ARBA00022801"/>
    </source>
</evidence>
<keyword evidence="5 10" id="KW-0547">Nucleotide-binding</keyword>
<comment type="function">
    <text evidence="10">One of several proteins that assist in the late maturation steps of the functional core of the 30S ribosomal subunit. Helps release RbfA from mature subunits. May play a role in the assembly of ribosomal proteins into the subunit. Circularly permuted GTPase that catalyzes slow GTP hydrolysis, GTPase activity is stimulated by the 30S ribosomal subunit.</text>
</comment>
<keyword evidence="7 10" id="KW-0862">Zinc</keyword>
<dbReference type="Gene3D" id="1.10.40.50">
    <property type="entry name" value="Probable gtpase engc, domain 3"/>
    <property type="match status" value="1"/>
</dbReference>
<evidence type="ECO:0000256" key="2">
    <source>
        <dbReference type="ARBA" id="ARBA00022517"/>
    </source>
</evidence>
<protein>
    <recommendedName>
        <fullName evidence="10">Small ribosomal subunit biogenesis GTPase RsgA</fullName>
        <ecNumber evidence="10">3.6.1.-</ecNumber>
    </recommendedName>
</protein>
<evidence type="ECO:0000256" key="7">
    <source>
        <dbReference type="ARBA" id="ARBA00022833"/>
    </source>
</evidence>
<dbReference type="Gene3D" id="3.40.50.300">
    <property type="entry name" value="P-loop containing nucleotide triphosphate hydrolases"/>
    <property type="match status" value="1"/>
</dbReference>
<dbReference type="InterPro" id="IPR031944">
    <property type="entry name" value="RsgA_N"/>
</dbReference>
<dbReference type="NCBIfam" id="TIGR00157">
    <property type="entry name" value="ribosome small subunit-dependent GTPase A"/>
    <property type="match status" value="1"/>
</dbReference>
<comment type="subunit">
    <text evidence="10">Monomer. Associates with 30S ribosomal subunit, binds 16S rRNA.</text>
</comment>
<dbReference type="InterPro" id="IPR010914">
    <property type="entry name" value="RsgA_GTPase_dom"/>
</dbReference>
<feature type="binding site" evidence="10">
    <location>
        <position position="243"/>
    </location>
    <ligand>
        <name>Zn(2+)</name>
        <dbReference type="ChEBI" id="CHEBI:29105"/>
    </ligand>
</feature>
<dbReference type="Pfam" id="PF16745">
    <property type="entry name" value="RsgA_N"/>
    <property type="match status" value="1"/>
</dbReference>
<keyword evidence="8 10" id="KW-0694">RNA-binding</keyword>
<organism evidence="13 14">
    <name type="scientific">Peptoniphilus koenoeneniae</name>
    <dbReference type="NCBI Taxonomy" id="507751"/>
    <lineage>
        <taxon>Bacteria</taxon>
        <taxon>Bacillati</taxon>
        <taxon>Bacillota</taxon>
        <taxon>Tissierellia</taxon>
        <taxon>Tissierellales</taxon>
        <taxon>Peptoniphilaceae</taxon>
        <taxon>Peptoniphilus</taxon>
    </lineage>
</organism>
<evidence type="ECO:0000313" key="14">
    <source>
        <dbReference type="Proteomes" id="UP001236559"/>
    </source>
</evidence>
<comment type="subcellular location">
    <subcellularLocation>
        <location evidence="10">Cytoplasm</location>
    </subcellularLocation>
</comment>
<dbReference type="PANTHER" id="PTHR32120:SF11">
    <property type="entry name" value="SMALL RIBOSOMAL SUBUNIT BIOGENESIS GTPASE RSGA 1, MITOCHONDRIAL-RELATED"/>
    <property type="match status" value="1"/>
</dbReference>
<dbReference type="EMBL" id="JAUSTN010000003">
    <property type="protein sequence ID" value="MDQ0274578.1"/>
    <property type="molecule type" value="Genomic_DNA"/>
</dbReference>
<feature type="domain" description="EngC GTPase" evidence="11">
    <location>
        <begin position="70"/>
        <end position="214"/>
    </location>
</feature>
<dbReference type="InterPro" id="IPR004881">
    <property type="entry name" value="Ribosome_biogen_GTPase_RsgA"/>
</dbReference>
<sequence length="286" mass="32878">MIGKIIKLTGGYYYVLSDTVYETRARGLFRHQDLKPLVGDNVEFEVEENSLGYITKILERKNFLKRPPVANVDAVLILIAAKSPSPNTLLIDKVIAEYERENLEIIIGINKIDLDEEAGNKLYETYKKSGFKTFKISLKNSLGIEELQEYLLNKTIALSGVSAAGKSTLINKLIGGELKTGEISKKLNRGRHTTRHTEIFSGKNIYLFDTPGFSNYELTCPSEDLKNYFREFIKFGPCNFNNCNHIHEPKCIIREKVEEGKIDRQRYENYKNLYLELKEKEKNKYS</sequence>
<dbReference type="CDD" id="cd01854">
    <property type="entry name" value="YjeQ_EngC"/>
    <property type="match status" value="1"/>
</dbReference>
<comment type="similarity">
    <text evidence="10">Belongs to the TRAFAC class YlqF/YawG GTPase family. RsgA subfamily.</text>
</comment>
<keyword evidence="14" id="KW-1185">Reference proteome</keyword>
<keyword evidence="1 10" id="KW-0963">Cytoplasm</keyword>
<feature type="binding site" evidence="10">
    <location>
        <begin position="160"/>
        <end position="168"/>
    </location>
    <ligand>
        <name>GTP</name>
        <dbReference type="ChEBI" id="CHEBI:37565"/>
    </ligand>
</feature>
<dbReference type="HAMAP" id="MF_01820">
    <property type="entry name" value="GTPase_RsgA"/>
    <property type="match status" value="1"/>
</dbReference>
<keyword evidence="6 10" id="KW-0378">Hydrolase</keyword>
<keyword evidence="9 10" id="KW-0342">GTP-binding</keyword>
<proteinExistence type="inferred from homology"/>
<dbReference type="InterPro" id="IPR027417">
    <property type="entry name" value="P-loop_NTPase"/>
</dbReference>
<dbReference type="PROSITE" id="PS51721">
    <property type="entry name" value="G_CP"/>
    <property type="match status" value="1"/>
</dbReference>
<dbReference type="Pfam" id="PF03193">
    <property type="entry name" value="RsgA_GTPase"/>
    <property type="match status" value="1"/>
</dbReference>
<evidence type="ECO:0000256" key="5">
    <source>
        <dbReference type="ARBA" id="ARBA00022741"/>
    </source>
</evidence>
<keyword evidence="4 10" id="KW-0699">rRNA-binding</keyword>
<dbReference type="EC" id="3.6.1.-" evidence="10"/>
<evidence type="ECO:0000313" key="13">
    <source>
        <dbReference type="EMBL" id="MDQ0274578.1"/>
    </source>
</evidence>
<accession>A0ABU0AVU6</accession>
<reference evidence="13 14" key="1">
    <citation type="submission" date="2023-07" db="EMBL/GenBank/DDBJ databases">
        <title>Genomic Encyclopedia of Type Strains, Phase IV (KMG-IV): sequencing the most valuable type-strain genomes for metagenomic binning, comparative biology and taxonomic classification.</title>
        <authorList>
            <person name="Goeker M."/>
        </authorList>
    </citation>
    <scope>NUCLEOTIDE SEQUENCE [LARGE SCALE GENOMIC DNA]</scope>
    <source>
        <strain evidence="13 14">DSM 22616</strain>
    </source>
</reference>
<feature type="domain" description="CP-type G" evidence="12">
    <location>
        <begin position="61"/>
        <end position="216"/>
    </location>
</feature>
<dbReference type="PANTHER" id="PTHR32120">
    <property type="entry name" value="SMALL RIBOSOMAL SUBUNIT BIOGENESIS GTPASE RSGA"/>
    <property type="match status" value="1"/>
</dbReference>
<comment type="cofactor">
    <cofactor evidence="10">
        <name>Zn(2+)</name>
        <dbReference type="ChEBI" id="CHEBI:29105"/>
    </cofactor>
    <text evidence="10">Binds 1 zinc ion per subunit.</text>
</comment>
<evidence type="ECO:0000256" key="4">
    <source>
        <dbReference type="ARBA" id="ARBA00022730"/>
    </source>
</evidence>
<gene>
    <name evidence="10" type="primary">rsgA</name>
    <name evidence="13" type="ORF">J2S72_000595</name>
</gene>
<feature type="binding site" evidence="10">
    <location>
        <position position="251"/>
    </location>
    <ligand>
        <name>Zn(2+)</name>
        <dbReference type="ChEBI" id="CHEBI:29105"/>
    </ligand>
</feature>
<evidence type="ECO:0000256" key="8">
    <source>
        <dbReference type="ARBA" id="ARBA00022884"/>
    </source>
</evidence>
<feature type="binding site" evidence="10">
    <location>
        <position position="238"/>
    </location>
    <ligand>
        <name>Zn(2+)</name>
        <dbReference type="ChEBI" id="CHEBI:29105"/>
    </ligand>
</feature>
<evidence type="ECO:0000259" key="12">
    <source>
        <dbReference type="PROSITE" id="PS51721"/>
    </source>
</evidence>
<dbReference type="CDD" id="cd04466">
    <property type="entry name" value="S1_YloQ_GTPase"/>
    <property type="match status" value="1"/>
</dbReference>
<dbReference type="Gene3D" id="2.40.50.140">
    <property type="entry name" value="Nucleic acid-binding proteins"/>
    <property type="match status" value="1"/>
</dbReference>
<feature type="binding site" evidence="10">
    <location>
        <position position="245"/>
    </location>
    <ligand>
        <name>Zn(2+)</name>
        <dbReference type="ChEBI" id="CHEBI:29105"/>
    </ligand>
</feature>
<keyword evidence="2 10" id="KW-0690">Ribosome biogenesis</keyword>
<feature type="binding site" evidence="10">
    <location>
        <begin position="110"/>
        <end position="113"/>
    </location>
    <ligand>
        <name>GTP</name>
        <dbReference type="ChEBI" id="CHEBI:37565"/>
    </ligand>
</feature>
<name>A0ABU0AVU6_9FIRM</name>
<evidence type="ECO:0000256" key="3">
    <source>
        <dbReference type="ARBA" id="ARBA00022723"/>
    </source>
</evidence>
<dbReference type="InterPro" id="IPR012340">
    <property type="entry name" value="NA-bd_OB-fold"/>
</dbReference>
<evidence type="ECO:0000256" key="10">
    <source>
        <dbReference type="HAMAP-Rule" id="MF_01820"/>
    </source>
</evidence>